<evidence type="ECO:0000259" key="4">
    <source>
        <dbReference type="PROSITE" id="PS50075"/>
    </source>
</evidence>
<evidence type="ECO:0000256" key="3">
    <source>
        <dbReference type="ARBA" id="ARBA00029454"/>
    </source>
</evidence>
<keyword evidence="1" id="KW-0596">Phosphopantetheine</keyword>
<dbReference type="PROSITE" id="PS00455">
    <property type="entry name" value="AMP_BINDING"/>
    <property type="match status" value="1"/>
</dbReference>
<dbReference type="InterPro" id="IPR020845">
    <property type="entry name" value="AMP-binding_CS"/>
</dbReference>
<dbReference type="PANTHER" id="PTHR44845">
    <property type="entry name" value="CARRIER DOMAIN-CONTAINING PROTEIN"/>
    <property type="match status" value="1"/>
</dbReference>
<dbReference type="AlphaFoldDB" id="A0A9W9U709"/>
<reference evidence="5" key="2">
    <citation type="journal article" date="2023" name="IMA Fungus">
        <title>Comparative genomic study of the Penicillium genus elucidates a diverse pangenome and 15 lateral gene transfer events.</title>
        <authorList>
            <person name="Petersen C."/>
            <person name="Sorensen T."/>
            <person name="Nielsen M.R."/>
            <person name="Sondergaard T.E."/>
            <person name="Sorensen J.L."/>
            <person name="Fitzpatrick D.A."/>
            <person name="Frisvad J.C."/>
            <person name="Nielsen K.L."/>
        </authorList>
    </citation>
    <scope>NUCLEOTIDE SEQUENCE</scope>
    <source>
        <strain evidence="5">IBT 35673</strain>
    </source>
</reference>
<sequence length="1033" mass="113665">MPSQILSNLEEYELTVDQNIGLGQLFYIQMKRNPASIAVFDESEQLTYQELHSAALIIAQSLKEEQIKFEEPVGIIVQHGIADVVAQMGIIYAGGSCAPMDPTLPDGLIQTRLERLHARCIVVDDTNKGRNLSFRRLGVKSKTQATSKESWMPWLSKSEFPLPTTLEHRSHLIHTSGTTSEPKAVQIAARSILQIVYHAPFEAIEKTDTVAHVNNTSFDVALFDIWVPLLRGARIAVLSKATLLNLPAMAAAIDQMGINIMATTTALLNLAATTYPRAFAQLKTCFIGGEAANVTALQAILTQGPPRQLINAYGPTECCIFCLAHEVTLDDTSRGSVSIGRPVGKTVARICGEDGSPVADGEEGELWIAGAGVSSGYVDQPAKNSACFVIMSEENKIQRFYRTGDRVRRRINDGQIDYVGRQDHQVKVRGYRIELEAVEAAMLRTGQFSDVAALKAEAGEGAGSILVAFAVSVSSKPQAILKATKSLKQALPAYMVPQIELIPQLPLNSHGKVDRKHLSQLYRKRWTDHKAPSAHKGTGTTQGRLASLWQDILGISSVLVDTETDFFHLGATSLQASLLISRIRQNFNTSVSLLTLYDNSTLGRLAIVIESASVRGAKSENIRHEQSVWVEDTKVADDLVPPSGPVVNWRRDTEGRVFFTGATGFVGAFMVADLLRMREVHQVGCLVRASDVNSGFERLKSAMVKYGQWEDRFSDKILVLCGSLEDVYLGMGYERFHEIAKWASVVFHLGARVNYTQPYSMHRPANVVGTRNILRLASTGRNKALHYVSSISCFGPTGFVTGTSTITEDEPLLKHVVALPYDHGYAQSQWVVEGLLRRAMDRNFPVAVYRPGFITGHSRTGACNLDDFFSRLIHSCTEIGYYPLLPNQRKEFVPVDYVNATILHIAGLPASSSLGHAYHIVPPSREESIDMNHTMELAGAVSGGSMKGLPYSEWVDVLNEKVPERLQPLQPMLAERAHGAMTRWELYEKMPLYDTTNTARALKSYPGGLRFPVLDRILMEKYVGCLDAGASVV</sequence>
<keyword evidence="2" id="KW-0597">Phosphoprotein</keyword>
<dbReference type="InterPro" id="IPR045851">
    <property type="entry name" value="AMP-bd_C_sf"/>
</dbReference>
<comment type="caution">
    <text evidence="5">The sequence shown here is derived from an EMBL/GenBank/DDBJ whole genome shotgun (WGS) entry which is preliminary data.</text>
</comment>
<evidence type="ECO:0000313" key="5">
    <source>
        <dbReference type="EMBL" id="KAJ5322577.1"/>
    </source>
</evidence>
<dbReference type="InterPro" id="IPR013120">
    <property type="entry name" value="FAR_NAD-bd"/>
</dbReference>
<reference evidence="5" key="1">
    <citation type="submission" date="2022-12" db="EMBL/GenBank/DDBJ databases">
        <authorList>
            <person name="Petersen C."/>
        </authorList>
    </citation>
    <scope>NUCLEOTIDE SEQUENCE</scope>
    <source>
        <strain evidence="5">IBT 35673</strain>
    </source>
</reference>
<protein>
    <recommendedName>
        <fullName evidence="4">Carrier domain-containing protein</fullName>
    </recommendedName>
</protein>
<dbReference type="Gene3D" id="3.40.50.980">
    <property type="match status" value="2"/>
</dbReference>
<dbReference type="NCBIfam" id="TIGR01746">
    <property type="entry name" value="Thioester-redct"/>
    <property type="match status" value="1"/>
</dbReference>
<dbReference type="Gene3D" id="2.30.38.10">
    <property type="entry name" value="Luciferase, Domain 3"/>
    <property type="match status" value="1"/>
</dbReference>
<evidence type="ECO:0000313" key="6">
    <source>
        <dbReference type="Proteomes" id="UP001147695"/>
    </source>
</evidence>
<dbReference type="InterPro" id="IPR000873">
    <property type="entry name" value="AMP-dep_synth/lig_dom"/>
</dbReference>
<dbReference type="GO" id="GO:0044550">
    <property type="term" value="P:secondary metabolite biosynthetic process"/>
    <property type="evidence" value="ECO:0007669"/>
    <property type="project" value="UniProtKB-ARBA"/>
</dbReference>
<dbReference type="InterPro" id="IPR009081">
    <property type="entry name" value="PP-bd_ACP"/>
</dbReference>
<dbReference type="EMBL" id="JAPZBQ010000006">
    <property type="protein sequence ID" value="KAJ5322577.1"/>
    <property type="molecule type" value="Genomic_DNA"/>
</dbReference>
<feature type="domain" description="Carrier" evidence="4">
    <location>
        <begin position="536"/>
        <end position="613"/>
    </location>
</feature>
<dbReference type="Pfam" id="PF00550">
    <property type="entry name" value="PP-binding"/>
    <property type="match status" value="1"/>
</dbReference>
<dbReference type="PANTHER" id="PTHR44845:SF6">
    <property type="entry name" value="BETA-ALANINE-ACTIVATING ENZYME"/>
    <property type="match status" value="1"/>
</dbReference>
<dbReference type="Gene3D" id="3.30.300.30">
    <property type="match status" value="1"/>
</dbReference>
<dbReference type="PROSITE" id="PS50075">
    <property type="entry name" value="CARRIER"/>
    <property type="match status" value="1"/>
</dbReference>
<dbReference type="SMART" id="SM00823">
    <property type="entry name" value="PKS_PP"/>
    <property type="match status" value="1"/>
</dbReference>
<dbReference type="Pfam" id="PF00501">
    <property type="entry name" value="AMP-binding"/>
    <property type="match status" value="1"/>
</dbReference>
<dbReference type="InterPro" id="IPR020806">
    <property type="entry name" value="PKS_PP-bd"/>
</dbReference>
<dbReference type="SUPFAM" id="SSF47336">
    <property type="entry name" value="ACP-like"/>
    <property type="match status" value="1"/>
</dbReference>
<dbReference type="CDD" id="cd05235">
    <property type="entry name" value="SDR_e1"/>
    <property type="match status" value="1"/>
</dbReference>
<comment type="similarity">
    <text evidence="3">Belongs to the NRP synthetase family.</text>
</comment>
<dbReference type="CDD" id="cd05930">
    <property type="entry name" value="A_NRPS"/>
    <property type="match status" value="1"/>
</dbReference>
<dbReference type="SUPFAM" id="SSF56801">
    <property type="entry name" value="Acetyl-CoA synthetase-like"/>
    <property type="match status" value="1"/>
</dbReference>
<name>A0A9W9U709_PENBR</name>
<organism evidence="5 6">
    <name type="scientific">Penicillium brevicompactum</name>
    <dbReference type="NCBI Taxonomy" id="5074"/>
    <lineage>
        <taxon>Eukaryota</taxon>
        <taxon>Fungi</taxon>
        <taxon>Dikarya</taxon>
        <taxon>Ascomycota</taxon>
        <taxon>Pezizomycotina</taxon>
        <taxon>Eurotiomycetes</taxon>
        <taxon>Eurotiomycetidae</taxon>
        <taxon>Eurotiales</taxon>
        <taxon>Aspergillaceae</taxon>
        <taxon>Penicillium</taxon>
    </lineage>
</organism>
<evidence type="ECO:0000256" key="2">
    <source>
        <dbReference type="ARBA" id="ARBA00022553"/>
    </source>
</evidence>
<dbReference type="Gene3D" id="3.40.50.720">
    <property type="entry name" value="NAD(P)-binding Rossmann-like Domain"/>
    <property type="match status" value="1"/>
</dbReference>
<evidence type="ECO:0000256" key="1">
    <source>
        <dbReference type="ARBA" id="ARBA00022450"/>
    </source>
</evidence>
<dbReference type="SUPFAM" id="SSF51735">
    <property type="entry name" value="NAD(P)-binding Rossmann-fold domains"/>
    <property type="match status" value="1"/>
</dbReference>
<dbReference type="GO" id="GO:0031177">
    <property type="term" value="F:phosphopantetheine binding"/>
    <property type="evidence" value="ECO:0007669"/>
    <property type="project" value="InterPro"/>
</dbReference>
<dbReference type="InterPro" id="IPR036736">
    <property type="entry name" value="ACP-like_sf"/>
</dbReference>
<proteinExistence type="inferred from homology"/>
<dbReference type="Proteomes" id="UP001147695">
    <property type="component" value="Unassembled WGS sequence"/>
</dbReference>
<dbReference type="Gene3D" id="1.10.1200.10">
    <property type="entry name" value="ACP-like"/>
    <property type="match status" value="1"/>
</dbReference>
<dbReference type="InterPro" id="IPR010080">
    <property type="entry name" value="Thioester_reductase-like_dom"/>
</dbReference>
<accession>A0A9W9U709</accession>
<dbReference type="InterPro" id="IPR036291">
    <property type="entry name" value="NAD(P)-bd_dom_sf"/>
</dbReference>
<dbReference type="Pfam" id="PF07993">
    <property type="entry name" value="NAD_binding_4"/>
    <property type="match status" value="1"/>
</dbReference>
<gene>
    <name evidence="5" type="ORF">N7452_010866</name>
</gene>